<dbReference type="PANTHER" id="PTHR43877">
    <property type="entry name" value="AMINOALKYLPHOSPHONATE N-ACETYLTRANSFERASE-RELATED-RELATED"/>
    <property type="match status" value="1"/>
</dbReference>
<organism evidence="4 5">
    <name type="scientific">Vallicoccus soli</name>
    <dbReference type="NCBI Taxonomy" id="2339232"/>
    <lineage>
        <taxon>Bacteria</taxon>
        <taxon>Bacillati</taxon>
        <taxon>Actinomycetota</taxon>
        <taxon>Actinomycetes</taxon>
        <taxon>Motilibacterales</taxon>
        <taxon>Vallicoccaceae</taxon>
        <taxon>Vallicoccus</taxon>
    </lineage>
</organism>
<evidence type="ECO:0000313" key="5">
    <source>
        <dbReference type="Proteomes" id="UP000265614"/>
    </source>
</evidence>
<dbReference type="InterPro" id="IPR000182">
    <property type="entry name" value="GNAT_dom"/>
</dbReference>
<dbReference type="InterPro" id="IPR016181">
    <property type="entry name" value="Acyl_CoA_acyltransferase"/>
</dbReference>
<dbReference type="PROSITE" id="PS51186">
    <property type="entry name" value="GNAT"/>
    <property type="match status" value="1"/>
</dbReference>
<name>A0A3A3YWX8_9ACTN</name>
<dbReference type="Pfam" id="PF00583">
    <property type="entry name" value="Acetyltransf_1"/>
    <property type="match status" value="1"/>
</dbReference>
<keyword evidence="2" id="KW-0012">Acyltransferase</keyword>
<proteinExistence type="predicted"/>
<dbReference type="EMBL" id="QZEZ01000004">
    <property type="protein sequence ID" value="RJK96108.1"/>
    <property type="molecule type" value="Genomic_DNA"/>
</dbReference>
<dbReference type="SUPFAM" id="SSF55729">
    <property type="entry name" value="Acyl-CoA N-acyltransferases (Nat)"/>
    <property type="match status" value="1"/>
</dbReference>
<dbReference type="AlphaFoldDB" id="A0A3A3YWX8"/>
<keyword evidence="5" id="KW-1185">Reference proteome</keyword>
<accession>A0A3A3YWX8</accession>
<evidence type="ECO:0000313" key="4">
    <source>
        <dbReference type="EMBL" id="RJK96108.1"/>
    </source>
</evidence>
<reference evidence="4 5" key="1">
    <citation type="submission" date="2018-09" db="EMBL/GenBank/DDBJ databases">
        <title>YIM 75000 draft genome.</title>
        <authorList>
            <person name="Tang S."/>
            <person name="Feng Y."/>
        </authorList>
    </citation>
    <scope>NUCLEOTIDE SEQUENCE [LARGE SCALE GENOMIC DNA]</scope>
    <source>
        <strain evidence="4 5">YIM 75000</strain>
    </source>
</reference>
<dbReference type="OrthoDB" id="9805924at2"/>
<dbReference type="InterPro" id="IPR050832">
    <property type="entry name" value="Bact_Acetyltransf"/>
</dbReference>
<comment type="caution">
    <text evidence="4">The sequence shown here is derived from an EMBL/GenBank/DDBJ whole genome shotgun (WGS) entry which is preliminary data.</text>
</comment>
<dbReference type="Proteomes" id="UP000265614">
    <property type="component" value="Unassembled WGS sequence"/>
</dbReference>
<evidence type="ECO:0000256" key="1">
    <source>
        <dbReference type="ARBA" id="ARBA00022679"/>
    </source>
</evidence>
<gene>
    <name evidence="4" type="ORF">D5H78_11240</name>
</gene>
<feature type="domain" description="N-acetyltransferase" evidence="3">
    <location>
        <begin position="3"/>
        <end position="148"/>
    </location>
</feature>
<evidence type="ECO:0000259" key="3">
    <source>
        <dbReference type="PROSITE" id="PS51186"/>
    </source>
</evidence>
<evidence type="ECO:0000256" key="2">
    <source>
        <dbReference type="ARBA" id="ARBA00023315"/>
    </source>
</evidence>
<dbReference type="Gene3D" id="3.40.630.30">
    <property type="match status" value="1"/>
</dbReference>
<keyword evidence="1 4" id="KW-0808">Transferase</keyword>
<dbReference type="RefSeq" id="WP_119950534.1">
    <property type="nucleotide sequence ID" value="NZ_QZEZ01000004.1"/>
</dbReference>
<dbReference type="GO" id="GO:0016747">
    <property type="term" value="F:acyltransferase activity, transferring groups other than amino-acyl groups"/>
    <property type="evidence" value="ECO:0007669"/>
    <property type="project" value="InterPro"/>
</dbReference>
<sequence>MSLRVRAAGRGDLPAVLALYAQLYPELAPPAADAGAWERTLGSPGRVVLLAVDGDEVLGTADLMVVPSVARGPYALVEHVVVDAGARRRGAGRALLAAAQERAAAAGCYKLQLSADDPQAFRFYEAAGWRHAARTYKRYLDGRRPPPG</sequence>
<protein>
    <submittedName>
        <fullName evidence="4">GNAT family N-acetyltransferase</fullName>
    </submittedName>
</protein>